<keyword evidence="2" id="KW-0238">DNA-binding</keyword>
<keyword evidence="3" id="KW-0804">Transcription</keyword>
<keyword evidence="1" id="KW-0805">Transcription regulation</keyword>
<feature type="domain" description="HTH asnC-type" evidence="4">
    <location>
        <begin position="6"/>
        <end position="67"/>
    </location>
</feature>
<evidence type="ECO:0000259" key="4">
    <source>
        <dbReference type="PROSITE" id="PS50956"/>
    </source>
</evidence>
<dbReference type="GO" id="GO:0006355">
    <property type="term" value="P:regulation of DNA-templated transcription"/>
    <property type="evidence" value="ECO:0007669"/>
    <property type="project" value="UniProtKB-ARBA"/>
</dbReference>
<dbReference type="InterPro" id="IPR019885">
    <property type="entry name" value="Tscrpt_reg_HTH_AsnC-type_CS"/>
</dbReference>
<evidence type="ECO:0000256" key="1">
    <source>
        <dbReference type="ARBA" id="ARBA00023015"/>
    </source>
</evidence>
<protein>
    <submittedName>
        <fullName evidence="5">Transcriptional regulator</fullName>
    </submittedName>
</protein>
<evidence type="ECO:0000313" key="5">
    <source>
        <dbReference type="EMBL" id="ABC29575.1"/>
    </source>
</evidence>
<dbReference type="Pfam" id="PF13412">
    <property type="entry name" value="HTH_24"/>
    <property type="match status" value="1"/>
</dbReference>
<dbReference type="STRING" id="349521.HCH_02797"/>
<dbReference type="SMART" id="SM00344">
    <property type="entry name" value="HTH_ASNC"/>
    <property type="match status" value="1"/>
</dbReference>
<organism evidence="5 6">
    <name type="scientific">Hahella chejuensis (strain KCTC 2396)</name>
    <dbReference type="NCBI Taxonomy" id="349521"/>
    <lineage>
        <taxon>Bacteria</taxon>
        <taxon>Pseudomonadati</taxon>
        <taxon>Pseudomonadota</taxon>
        <taxon>Gammaproteobacteria</taxon>
        <taxon>Oceanospirillales</taxon>
        <taxon>Hahellaceae</taxon>
        <taxon>Hahella</taxon>
    </lineage>
</organism>
<dbReference type="EMBL" id="CP000155">
    <property type="protein sequence ID" value="ABC29575.1"/>
    <property type="molecule type" value="Genomic_DNA"/>
</dbReference>
<dbReference type="InterPro" id="IPR036388">
    <property type="entry name" value="WH-like_DNA-bd_sf"/>
</dbReference>
<dbReference type="Gene3D" id="3.30.70.920">
    <property type="match status" value="1"/>
</dbReference>
<evidence type="ECO:0000256" key="3">
    <source>
        <dbReference type="ARBA" id="ARBA00023163"/>
    </source>
</evidence>
<dbReference type="KEGG" id="hch:HCH_02797"/>
<dbReference type="Proteomes" id="UP000000238">
    <property type="component" value="Chromosome"/>
</dbReference>
<dbReference type="PROSITE" id="PS00519">
    <property type="entry name" value="HTH_ASNC_1"/>
    <property type="match status" value="1"/>
</dbReference>
<evidence type="ECO:0000256" key="2">
    <source>
        <dbReference type="ARBA" id="ARBA00023125"/>
    </source>
</evidence>
<dbReference type="Pfam" id="PF01037">
    <property type="entry name" value="AsnC_trans_reg"/>
    <property type="match status" value="1"/>
</dbReference>
<dbReference type="InterPro" id="IPR000485">
    <property type="entry name" value="AsnC-type_HTH_dom"/>
</dbReference>
<dbReference type="PRINTS" id="PR00033">
    <property type="entry name" value="HTHASNC"/>
</dbReference>
<dbReference type="eggNOG" id="COG1522">
    <property type="taxonomic scope" value="Bacteria"/>
</dbReference>
<dbReference type="AlphaFoldDB" id="Q2SIE9"/>
<dbReference type="InterPro" id="IPR036390">
    <property type="entry name" value="WH_DNA-bd_sf"/>
</dbReference>
<dbReference type="CDD" id="cd00090">
    <property type="entry name" value="HTH_ARSR"/>
    <property type="match status" value="1"/>
</dbReference>
<dbReference type="GO" id="GO:0005829">
    <property type="term" value="C:cytosol"/>
    <property type="evidence" value="ECO:0007669"/>
    <property type="project" value="TreeGrafter"/>
</dbReference>
<gene>
    <name evidence="5" type="ordered locus">HCH_02797</name>
</gene>
<dbReference type="GO" id="GO:0043200">
    <property type="term" value="P:response to amino acid"/>
    <property type="evidence" value="ECO:0007669"/>
    <property type="project" value="TreeGrafter"/>
</dbReference>
<dbReference type="SUPFAM" id="SSF54909">
    <property type="entry name" value="Dimeric alpha+beta barrel"/>
    <property type="match status" value="1"/>
</dbReference>
<dbReference type="InterPro" id="IPR019888">
    <property type="entry name" value="Tscrpt_reg_AsnC-like"/>
</dbReference>
<dbReference type="InterPro" id="IPR011991">
    <property type="entry name" value="ArsR-like_HTH"/>
</dbReference>
<name>Q2SIE9_HAHCH</name>
<dbReference type="PANTHER" id="PTHR30154:SF34">
    <property type="entry name" value="TRANSCRIPTIONAL REGULATOR AZLB"/>
    <property type="match status" value="1"/>
</dbReference>
<dbReference type="InterPro" id="IPR011008">
    <property type="entry name" value="Dimeric_a/b-barrel"/>
</dbReference>
<dbReference type="PANTHER" id="PTHR30154">
    <property type="entry name" value="LEUCINE-RESPONSIVE REGULATORY PROTEIN"/>
    <property type="match status" value="1"/>
</dbReference>
<dbReference type="RefSeq" id="WP_011396644.1">
    <property type="nucleotide sequence ID" value="NC_007645.1"/>
</dbReference>
<sequence length="155" mass="17556">MQRANLDRIDRQLLDLLQQDARLTTAQLADKVGLSASPCARRVRHLEESGLIQTYRAQLDRIKLGLGVTIFVHVRLSRHTESVVADFEEKVRNMDEVVNCHTVSGPFDYLLQVVSADLPGYERWVRRLQSLPAVNNIDSSFAIRSVKEHGPLPID</sequence>
<dbReference type="GO" id="GO:0043565">
    <property type="term" value="F:sequence-specific DNA binding"/>
    <property type="evidence" value="ECO:0007669"/>
    <property type="project" value="InterPro"/>
</dbReference>
<dbReference type="PROSITE" id="PS50956">
    <property type="entry name" value="HTH_ASNC_2"/>
    <property type="match status" value="1"/>
</dbReference>
<dbReference type="OrthoDB" id="8590699at2"/>
<dbReference type="SUPFAM" id="SSF46785">
    <property type="entry name" value="Winged helix' DNA-binding domain"/>
    <property type="match status" value="1"/>
</dbReference>
<evidence type="ECO:0000313" key="6">
    <source>
        <dbReference type="Proteomes" id="UP000000238"/>
    </source>
</evidence>
<reference evidence="5 6" key="1">
    <citation type="journal article" date="2005" name="Nucleic Acids Res.">
        <title>Genomic blueprint of Hahella chejuensis, a marine microbe producing an algicidal agent.</title>
        <authorList>
            <person name="Jeong H."/>
            <person name="Yim J.H."/>
            <person name="Lee C."/>
            <person name="Choi S.-H."/>
            <person name="Park Y.K."/>
            <person name="Yoon S.H."/>
            <person name="Hur C.-G."/>
            <person name="Kang H.-Y."/>
            <person name="Kim D."/>
            <person name="Lee H.H."/>
            <person name="Park K.H."/>
            <person name="Park S.-H."/>
            <person name="Park H.-S."/>
            <person name="Lee H.K."/>
            <person name="Oh T.K."/>
            <person name="Kim J.F."/>
        </authorList>
    </citation>
    <scope>NUCLEOTIDE SEQUENCE [LARGE SCALE GENOMIC DNA]</scope>
    <source>
        <strain evidence="5 6">KCTC 2396</strain>
    </source>
</reference>
<proteinExistence type="predicted"/>
<keyword evidence="6" id="KW-1185">Reference proteome</keyword>
<dbReference type="HOGENOM" id="CLU_091233_0_0_6"/>
<dbReference type="InterPro" id="IPR019887">
    <property type="entry name" value="Tscrpt_reg_AsnC/Lrp_C"/>
</dbReference>
<accession>Q2SIE9</accession>
<dbReference type="FunFam" id="1.10.10.10:FF:000186">
    <property type="entry name" value="AsnC family transcriptional regulator"/>
    <property type="match status" value="1"/>
</dbReference>
<dbReference type="Gene3D" id="1.10.10.10">
    <property type="entry name" value="Winged helix-like DNA-binding domain superfamily/Winged helix DNA-binding domain"/>
    <property type="match status" value="1"/>
</dbReference>